<evidence type="ECO:0000256" key="1">
    <source>
        <dbReference type="ARBA" id="ARBA00010171"/>
    </source>
</evidence>
<dbReference type="InterPro" id="IPR038729">
    <property type="entry name" value="Rad50/SbcC_AAA"/>
</dbReference>
<evidence type="ECO:0000256" key="2">
    <source>
        <dbReference type="ARBA" id="ARBA00018687"/>
    </source>
</evidence>
<organism evidence="6 7">
    <name type="scientific">Mucor circinelloides f. lusitanicus</name>
    <name type="common">Mucor racemosus var. lusitanicus</name>
    <dbReference type="NCBI Taxonomy" id="29924"/>
    <lineage>
        <taxon>Eukaryota</taxon>
        <taxon>Fungi</taxon>
        <taxon>Fungi incertae sedis</taxon>
        <taxon>Mucoromycota</taxon>
        <taxon>Mucoromycotina</taxon>
        <taxon>Mucoromycetes</taxon>
        <taxon>Mucorales</taxon>
        <taxon>Mucorineae</taxon>
        <taxon>Mucoraceae</taxon>
        <taxon>Mucor</taxon>
    </lineage>
</organism>
<dbReference type="EMBL" id="JAAECE010000010">
    <property type="protein sequence ID" value="KAF1797179.1"/>
    <property type="molecule type" value="Genomic_DNA"/>
</dbReference>
<feature type="compositionally biased region" description="Acidic residues" evidence="4">
    <location>
        <begin position="40"/>
        <end position="49"/>
    </location>
</feature>
<feature type="compositionally biased region" description="Low complexity" evidence="4">
    <location>
        <begin position="50"/>
        <end position="63"/>
    </location>
</feature>
<sequence length="186" mass="20061">MTIRRIRSESDDEMEAPSPKHMKLTNGDVEMNGNNISDSMESEDDDDSSAEGSTASASEPAPAMRNLDLKPLEVDTDGFVEGSIVKLTLTNFVTYDYCEISPGPHMNMIIGPNGTGKSTIVCAIALGLGGTPALLGRARDINEFVKTGEDEATIMIELKKVGTRNVTISRSFKKGSKVSTWRINGM</sequence>
<dbReference type="SUPFAM" id="SSF52540">
    <property type="entry name" value="P-loop containing nucleoside triphosphate hydrolases"/>
    <property type="match status" value="1"/>
</dbReference>
<gene>
    <name evidence="6" type="ORF">FB192DRAFT_1031474</name>
</gene>
<proteinExistence type="inferred from homology"/>
<feature type="region of interest" description="Disordered" evidence="4">
    <location>
        <begin position="1"/>
        <end position="65"/>
    </location>
</feature>
<name>A0A8H4EXA0_MUCCL</name>
<dbReference type="Proteomes" id="UP000469890">
    <property type="component" value="Unassembled WGS sequence"/>
</dbReference>
<reference evidence="6 7" key="1">
    <citation type="submission" date="2019-09" db="EMBL/GenBank/DDBJ databases">
        <authorList>
            <consortium name="DOE Joint Genome Institute"/>
            <person name="Mondo S.J."/>
            <person name="Navarro-Mendoza M.I."/>
            <person name="Perez-Arques C."/>
            <person name="Panchal S."/>
            <person name="Nicolas F.E."/>
            <person name="Ganguly P."/>
            <person name="Pangilinan J."/>
            <person name="Grigoriev I."/>
            <person name="Heitman J."/>
            <person name="Sanya K."/>
            <person name="Garre V."/>
        </authorList>
    </citation>
    <scope>NUCLEOTIDE SEQUENCE [LARGE SCALE GENOMIC DNA]</scope>
    <source>
        <strain evidence="6 7">MU402</strain>
    </source>
</reference>
<evidence type="ECO:0000313" key="6">
    <source>
        <dbReference type="EMBL" id="KAF1797179.1"/>
    </source>
</evidence>
<dbReference type="GO" id="GO:0003697">
    <property type="term" value="F:single-stranded DNA binding"/>
    <property type="evidence" value="ECO:0007669"/>
    <property type="project" value="TreeGrafter"/>
</dbReference>
<dbReference type="Gene3D" id="3.40.50.300">
    <property type="entry name" value="P-loop containing nucleotide triphosphate hydrolases"/>
    <property type="match status" value="1"/>
</dbReference>
<dbReference type="GO" id="GO:0000724">
    <property type="term" value="P:double-strand break repair via homologous recombination"/>
    <property type="evidence" value="ECO:0007669"/>
    <property type="project" value="TreeGrafter"/>
</dbReference>
<evidence type="ECO:0000256" key="3">
    <source>
        <dbReference type="ARBA" id="ARBA00023054"/>
    </source>
</evidence>
<dbReference type="InterPro" id="IPR027417">
    <property type="entry name" value="P-loop_NTPase"/>
</dbReference>
<feature type="domain" description="Rad50/SbcC-type AAA" evidence="5">
    <location>
        <begin position="86"/>
        <end position="175"/>
    </location>
</feature>
<protein>
    <recommendedName>
        <fullName evidence="2">Structural maintenance of chromosomes protein 5</fullName>
    </recommendedName>
</protein>
<evidence type="ECO:0000256" key="4">
    <source>
        <dbReference type="SAM" id="MobiDB-lite"/>
    </source>
</evidence>
<evidence type="ECO:0000259" key="5">
    <source>
        <dbReference type="Pfam" id="PF13476"/>
    </source>
</evidence>
<evidence type="ECO:0000313" key="7">
    <source>
        <dbReference type="Proteomes" id="UP000469890"/>
    </source>
</evidence>
<dbReference type="AlphaFoldDB" id="A0A8H4EXA0"/>
<dbReference type="GO" id="GO:0005634">
    <property type="term" value="C:nucleus"/>
    <property type="evidence" value="ECO:0007669"/>
    <property type="project" value="TreeGrafter"/>
</dbReference>
<dbReference type="GO" id="GO:0030915">
    <property type="term" value="C:Smc5-Smc6 complex"/>
    <property type="evidence" value="ECO:0007669"/>
    <property type="project" value="TreeGrafter"/>
</dbReference>
<dbReference type="GO" id="GO:0016887">
    <property type="term" value="F:ATP hydrolysis activity"/>
    <property type="evidence" value="ECO:0007669"/>
    <property type="project" value="InterPro"/>
</dbReference>
<dbReference type="PANTHER" id="PTHR45916:SF1">
    <property type="entry name" value="STRUCTURAL MAINTENANCE OF CHROMOSOMES PROTEIN 5"/>
    <property type="match status" value="1"/>
</dbReference>
<comment type="caution">
    <text evidence="6">The sequence shown here is derived from an EMBL/GenBank/DDBJ whole genome shotgun (WGS) entry which is preliminary data.</text>
</comment>
<comment type="similarity">
    <text evidence="1">Belongs to the SMC family. SMC5 subfamily.</text>
</comment>
<accession>A0A8H4EXA0</accession>
<dbReference type="Pfam" id="PF13476">
    <property type="entry name" value="AAA_23"/>
    <property type="match status" value="1"/>
</dbReference>
<keyword evidence="3" id="KW-0175">Coiled coil</keyword>
<dbReference type="PANTHER" id="PTHR45916">
    <property type="entry name" value="STRUCTURAL MAINTENANCE OF CHROMOSOMES PROTEIN 5"/>
    <property type="match status" value="1"/>
</dbReference>